<dbReference type="AlphaFoldDB" id="A0AAV4MXE1"/>
<proteinExistence type="predicted"/>
<name>A0AAV4MXE1_9ARAC</name>
<evidence type="ECO:0000313" key="1">
    <source>
        <dbReference type="EMBL" id="GIX77182.1"/>
    </source>
</evidence>
<protein>
    <submittedName>
        <fullName evidence="1">Uncharacterized protein</fullName>
    </submittedName>
</protein>
<reference evidence="1 2" key="1">
    <citation type="submission" date="2021-06" db="EMBL/GenBank/DDBJ databases">
        <title>Caerostris darwini draft genome.</title>
        <authorList>
            <person name="Kono N."/>
            <person name="Arakawa K."/>
        </authorList>
    </citation>
    <scope>NUCLEOTIDE SEQUENCE [LARGE SCALE GENOMIC DNA]</scope>
</reference>
<dbReference type="EMBL" id="BPLQ01000994">
    <property type="protein sequence ID" value="GIX77182.1"/>
    <property type="molecule type" value="Genomic_DNA"/>
</dbReference>
<sequence length="93" mass="10746">MFPATDPFPLLGFKETLSLSQNWISEFSGWGNGKRNLLHYMDGIGEIGRRRRFLLQTLKEVDDYLREKLSMTTVTGMSHAIWEEKEVSVLVLL</sequence>
<organism evidence="1 2">
    <name type="scientific">Caerostris darwini</name>
    <dbReference type="NCBI Taxonomy" id="1538125"/>
    <lineage>
        <taxon>Eukaryota</taxon>
        <taxon>Metazoa</taxon>
        <taxon>Ecdysozoa</taxon>
        <taxon>Arthropoda</taxon>
        <taxon>Chelicerata</taxon>
        <taxon>Arachnida</taxon>
        <taxon>Araneae</taxon>
        <taxon>Araneomorphae</taxon>
        <taxon>Entelegynae</taxon>
        <taxon>Araneoidea</taxon>
        <taxon>Araneidae</taxon>
        <taxon>Caerostris</taxon>
    </lineage>
</organism>
<keyword evidence="2" id="KW-1185">Reference proteome</keyword>
<gene>
    <name evidence="1" type="ORF">CDAR_105411</name>
</gene>
<evidence type="ECO:0000313" key="2">
    <source>
        <dbReference type="Proteomes" id="UP001054837"/>
    </source>
</evidence>
<comment type="caution">
    <text evidence="1">The sequence shown here is derived from an EMBL/GenBank/DDBJ whole genome shotgun (WGS) entry which is preliminary data.</text>
</comment>
<dbReference type="Proteomes" id="UP001054837">
    <property type="component" value="Unassembled WGS sequence"/>
</dbReference>
<accession>A0AAV4MXE1</accession>